<dbReference type="InterPro" id="IPR000719">
    <property type="entry name" value="Prot_kinase_dom"/>
</dbReference>
<keyword evidence="11" id="KW-0732">Signal</keyword>
<evidence type="ECO:0000256" key="11">
    <source>
        <dbReference type="SAM" id="SignalP"/>
    </source>
</evidence>
<dbReference type="FunFam" id="2.60.120.430:FF:000003">
    <property type="entry name" value="FERONIA receptor-like kinase"/>
    <property type="match status" value="1"/>
</dbReference>
<dbReference type="PROSITE" id="PS00107">
    <property type="entry name" value="PROTEIN_KINASE_ATP"/>
    <property type="match status" value="1"/>
</dbReference>
<keyword evidence="5" id="KW-0418">Kinase</keyword>
<dbReference type="InterPro" id="IPR017441">
    <property type="entry name" value="Protein_kinase_ATP_BS"/>
</dbReference>
<comment type="caution">
    <text evidence="13">The sequence shown here is derived from an EMBL/GenBank/DDBJ whole genome shotgun (WGS) entry which is preliminary data.</text>
</comment>
<dbReference type="Proteomes" id="UP001370490">
    <property type="component" value="Unassembled WGS sequence"/>
</dbReference>
<dbReference type="Gene3D" id="2.60.120.430">
    <property type="entry name" value="Galactose-binding lectin"/>
    <property type="match status" value="2"/>
</dbReference>
<feature type="transmembrane region" description="Helical" evidence="10">
    <location>
        <begin position="429"/>
        <end position="454"/>
    </location>
</feature>
<evidence type="ECO:0000256" key="8">
    <source>
        <dbReference type="PROSITE-ProRule" id="PRU10141"/>
    </source>
</evidence>
<evidence type="ECO:0000256" key="5">
    <source>
        <dbReference type="ARBA" id="ARBA00022777"/>
    </source>
</evidence>
<organism evidence="13 14">
    <name type="scientific">Dillenia turbinata</name>
    <dbReference type="NCBI Taxonomy" id="194707"/>
    <lineage>
        <taxon>Eukaryota</taxon>
        <taxon>Viridiplantae</taxon>
        <taxon>Streptophyta</taxon>
        <taxon>Embryophyta</taxon>
        <taxon>Tracheophyta</taxon>
        <taxon>Spermatophyta</taxon>
        <taxon>Magnoliopsida</taxon>
        <taxon>eudicotyledons</taxon>
        <taxon>Gunneridae</taxon>
        <taxon>Pentapetalae</taxon>
        <taxon>Dilleniales</taxon>
        <taxon>Dilleniaceae</taxon>
        <taxon>Dillenia</taxon>
    </lineage>
</organism>
<keyword evidence="14" id="KW-1185">Reference proteome</keyword>
<dbReference type="SUPFAM" id="SSF56112">
    <property type="entry name" value="Protein kinase-like (PK-like)"/>
    <property type="match status" value="1"/>
</dbReference>
<keyword evidence="4 8" id="KW-0547">Nucleotide-binding</keyword>
<evidence type="ECO:0000256" key="7">
    <source>
        <dbReference type="ARBA" id="ARBA00023180"/>
    </source>
</evidence>
<feature type="region of interest" description="Disordered" evidence="9">
    <location>
        <begin position="694"/>
        <end position="717"/>
    </location>
</feature>
<dbReference type="Gene3D" id="1.10.510.10">
    <property type="entry name" value="Transferase(Phosphotransferase) domain 1"/>
    <property type="match status" value="1"/>
</dbReference>
<dbReference type="FunFam" id="3.30.200.20:FF:000039">
    <property type="entry name" value="receptor-like protein kinase FERONIA"/>
    <property type="match status" value="1"/>
</dbReference>
<dbReference type="InterPro" id="IPR001245">
    <property type="entry name" value="Ser-Thr/Tyr_kinase_cat_dom"/>
</dbReference>
<dbReference type="EMBL" id="JBAMMX010000010">
    <property type="protein sequence ID" value="KAK6932054.1"/>
    <property type="molecule type" value="Genomic_DNA"/>
</dbReference>
<protein>
    <submittedName>
        <fullName evidence="13">Malectin-like domain</fullName>
    </submittedName>
</protein>
<accession>A0AAN8Z9S1</accession>
<proteinExistence type="predicted"/>
<gene>
    <name evidence="13" type="ORF">RJ641_001678</name>
</gene>
<keyword evidence="3" id="KW-0808">Transferase</keyword>
<evidence type="ECO:0000313" key="14">
    <source>
        <dbReference type="Proteomes" id="UP001370490"/>
    </source>
</evidence>
<keyword evidence="10" id="KW-1133">Transmembrane helix</keyword>
<dbReference type="InterPro" id="IPR011009">
    <property type="entry name" value="Kinase-like_dom_sf"/>
</dbReference>
<evidence type="ECO:0000256" key="1">
    <source>
        <dbReference type="ARBA" id="ARBA00004479"/>
    </source>
</evidence>
<dbReference type="AlphaFoldDB" id="A0AAN8Z9S1"/>
<keyword evidence="10" id="KW-0472">Membrane</keyword>
<feature type="binding site" evidence="8">
    <location>
        <position position="550"/>
    </location>
    <ligand>
        <name>ATP</name>
        <dbReference type="ChEBI" id="CHEBI:30616"/>
    </ligand>
</feature>
<evidence type="ECO:0000256" key="2">
    <source>
        <dbReference type="ARBA" id="ARBA00022527"/>
    </source>
</evidence>
<dbReference type="FunFam" id="2.60.120.430:FF:000001">
    <property type="entry name" value="Receptor-like protein kinase FERONIA"/>
    <property type="match status" value="1"/>
</dbReference>
<dbReference type="GO" id="GO:0005524">
    <property type="term" value="F:ATP binding"/>
    <property type="evidence" value="ECO:0007669"/>
    <property type="project" value="UniProtKB-UniRule"/>
</dbReference>
<evidence type="ECO:0000259" key="12">
    <source>
        <dbReference type="PROSITE" id="PS50011"/>
    </source>
</evidence>
<keyword evidence="7" id="KW-0325">Glycoprotein</keyword>
<dbReference type="Pfam" id="PF12819">
    <property type="entry name" value="Malectin_like"/>
    <property type="match status" value="1"/>
</dbReference>
<dbReference type="PANTHER" id="PTHR34590">
    <property type="entry name" value="OS03G0124300 PROTEIN-RELATED"/>
    <property type="match status" value="1"/>
</dbReference>
<evidence type="ECO:0000256" key="4">
    <source>
        <dbReference type="ARBA" id="ARBA00022741"/>
    </source>
</evidence>
<reference evidence="13 14" key="1">
    <citation type="submission" date="2023-12" db="EMBL/GenBank/DDBJ databases">
        <title>A high-quality genome assembly for Dillenia turbinata (Dilleniales).</title>
        <authorList>
            <person name="Chanderbali A."/>
        </authorList>
    </citation>
    <scope>NUCLEOTIDE SEQUENCE [LARGE SCALE GENOMIC DNA]</scope>
    <source>
        <strain evidence="13">LSX21</strain>
        <tissue evidence="13">Leaf</tissue>
    </source>
</reference>
<evidence type="ECO:0000256" key="10">
    <source>
        <dbReference type="SAM" id="Phobius"/>
    </source>
</evidence>
<feature type="signal peptide" evidence="11">
    <location>
        <begin position="1"/>
        <end position="22"/>
    </location>
</feature>
<evidence type="ECO:0000313" key="13">
    <source>
        <dbReference type="EMBL" id="KAK6932054.1"/>
    </source>
</evidence>
<dbReference type="Pfam" id="PF07714">
    <property type="entry name" value="PK_Tyr_Ser-Thr"/>
    <property type="match status" value="1"/>
</dbReference>
<sequence length="717" mass="79276">MGILSASFLIVVCCVFVGNGFAADNKSILIHCGTNTSSIVGGRKWIGDLTPGNNLTLNPRGIAASTTEFDGDSTLSVLYTTARFFTDNLNYTFSATQGTYFLRLHFYPFSFDSYNVSESSFGVKAKGFRLIEQFNVTDEISRKNLQGSSGNSSSSFMVKEYFLSIDSDIFVVEFIPTKGSFGFVNAIEIVPMVDKLFVDSVSKVGGNAANGVLNLGERGIETMYRLNVGGGEIEPHLDGDLWRSWESDKRYMFTADAGSEIRNSSNITYASANDSSIAPLLVYETARSMSYTEVSEMRFNMSWKLEVHPNFEYLVRLHFCELVYDKSKQRIFRSYINNKTAGDHLDIFVLAGGMNKAYHQDYLEAVSKINTIWIQLGPDTTSGAAGTDAFLNGLEIFKLSHNGNLAHVAESSGSNKNSPSNKNLKAQTLWVGIGAGVASIIVLAAVILIISCVWRKRRNKSVAGKNDSPGWRPLFLHGSIFNSTANAKGSVGNQSLNGSLAPTRVGKRFTLIEIQVATSNFDESLVIGIGGFGKVYKGKIDEEGTLAAIKRAHPQSEQGLAEFETEIEMLSKLRHRHLVAMIGYCEEQNEMILVYEYMANGTLRSHLFGADLPPLKWAIRWQRQRSLESIIDPTLRGQYSLESLKLYGEIAEKCLADEGKSRPTMGEVLWHLEYILQLHEAWLHSNSRENSFSGSQVLSLEEKEEGEKPTTMDDASA</sequence>
<name>A0AAN8Z9S1_9MAGN</name>
<dbReference type="GO" id="GO:0004674">
    <property type="term" value="F:protein serine/threonine kinase activity"/>
    <property type="evidence" value="ECO:0007669"/>
    <property type="project" value="UniProtKB-KW"/>
</dbReference>
<comment type="subcellular location">
    <subcellularLocation>
        <location evidence="1">Membrane</location>
        <topology evidence="1">Single-pass type I membrane protein</topology>
    </subcellularLocation>
</comment>
<keyword evidence="6 8" id="KW-0067">ATP-binding</keyword>
<keyword evidence="10" id="KW-0812">Transmembrane</keyword>
<dbReference type="PANTHER" id="PTHR34590:SF6">
    <property type="entry name" value="RECEPTOR-LIKE KINASE"/>
    <property type="match status" value="1"/>
</dbReference>
<evidence type="ECO:0000256" key="6">
    <source>
        <dbReference type="ARBA" id="ARBA00022840"/>
    </source>
</evidence>
<dbReference type="PROSITE" id="PS50011">
    <property type="entry name" value="PROTEIN_KINASE_DOM"/>
    <property type="match status" value="1"/>
</dbReference>
<evidence type="ECO:0000256" key="9">
    <source>
        <dbReference type="SAM" id="MobiDB-lite"/>
    </source>
</evidence>
<evidence type="ECO:0000256" key="3">
    <source>
        <dbReference type="ARBA" id="ARBA00022679"/>
    </source>
</evidence>
<keyword evidence="2" id="KW-0723">Serine/threonine-protein kinase</keyword>
<dbReference type="InterPro" id="IPR024788">
    <property type="entry name" value="Malectin-like_Carb-bd_dom"/>
</dbReference>
<dbReference type="GO" id="GO:0016020">
    <property type="term" value="C:membrane"/>
    <property type="evidence" value="ECO:0007669"/>
    <property type="project" value="UniProtKB-SubCell"/>
</dbReference>
<dbReference type="InterPro" id="IPR045272">
    <property type="entry name" value="ANXUR1/2-like"/>
</dbReference>
<dbReference type="Gene3D" id="3.30.200.20">
    <property type="entry name" value="Phosphorylase Kinase, domain 1"/>
    <property type="match status" value="1"/>
</dbReference>
<feature type="domain" description="Protein kinase" evidence="12">
    <location>
        <begin position="521"/>
        <end position="717"/>
    </location>
</feature>
<dbReference type="GO" id="GO:0004714">
    <property type="term" value="F:transmembrane receptor protein tyrosine kinase activity"/>
    <property type="evidence" value="ECO:0007669"/>
    <property type="project" value="InterPro"/>
</dbReference>
<feature type="chain" id="PRO_5042937166" evidence="11">
    <location>
        <begin position="23"/>
        <end position="717"/>
    </location>
</feature>